<dbReference type="PANTHER" id="PTHR30036">
    <property type="entry name" value="D-XYLOSE-BINDING PERIPLASMIC PROTEIN"/>
    <property type="match status" value="1"/>
</dbReference>
<evidence type="ECO:0000313" key="4">
    <source>
        <dbReference type="EMBL" id="GAT64190.1"/>
    </source>
</evidence>
<name>A0A161LTC4_9BACT</name>
<dbReference type="Gene3D" id="3.40.50.2300">
    <property type="match status" value="2"/>
</dbReference>
<dbReference type="OrthoDB" id="628703at2"/>
<comment type="subcellular location">
    <subcellularLocation>
        <location evidence="1">Cell envelope</location>
    </subcellularLocation>
</comment>
<dbReference type="RefSeq" id="WP_068706060.1">
    <property type="nucleotide sequence ID" value="NZ_BDCR01000004.1"/>
</dbReference>
<comment type="caution">
    <text evidence="4">The sequence shown here is derived from an EMBL/GenBank/DDBJ whole genome shotgun (WGS) entry which is preliminary data.</text>
</comment>
<keyword evidence="5" id="KW-1185">Reference proteome</keyword>
<dbReference type="STRING" id="681398.PJIAN_4739"/>
<comment type="similarity">
    <text evidence="2">Belongs to the bacterial solute-binding protein 2 family.</text>
</comment>
<evidence type="ECO:0000313" key="5">
    <source>
        <dbReference type="Proteomes" id="UP000076586"/>
    </source>
</evidence>
<reference evidence="5" key="1">
    <citation type="submission" date="2016-04" db="EMBL/GenBank/DDBJ databases">
        <title>Draft genome sequence of Paludibacter jiangxiensis strain NM7.</title>
        <authorList>
            <person name="Qiu Y."/>
            <person name="Matsuura N."/>
            <person name="Ohashi A."/>
            <person name="Tourlousse M.D."/>
            <person name="Sekiguchi Y."/>
        </authorList>
    </citation>
    <scope>NUCLEOTIDE SEQUENCE [LARGE SCALE GENOMIC DNA]</scope>
    <source>
        <strain evidence="5">NM7</strain>
    </source>
</reference>
<gene>
    <name evidence="4" type="ORF">PJIAN_4739</name>
</gene>
<dbReference type="SUPFAM" id="SSF53822">
    <property type="entry name" value="Periplasmic binding protein-like I"/>
    <property type="match status" value="1"/>
</dbReference>
<feature type="domain" description="Periplasmic binding protein" evidence="3">
    <location>
        <begin position="35"/>
        <end position="286"/>
    </location>
</feature>
<sequence length="314" mass="35242">MKKYWLLIPVVCLLASVLYSCSHGLKKKENIIIAVIPKIDNEIFDQVKESAMQAGKKLGITVTWEAPTSNDGAKQKALIENLIKYKVDGIIISCNDEEMLREPINKAIKAGIKVGTFDSDCAKSDRLFYVGSNNIKAGKVCGQTMFQLFNKAKKKPQHILVLSGGINASNMKERFSGFQMEMGNDKISTVIYTFEMEGYGEELLTMNLKKNKNIDAVQMIWGLPALRGVDSIPALSNFMKKGGIAVFFDTSKPLLKYIKDHPNCATMKQDFHGMGYYSVENMYNAIMKLPYEKEMAFDVKVIDQSNAAEELKNW</sequence>
<evidence type="ECO:0000256" key="1">
    <source>
        <dbReference type="ARBA" id="ARBA00004196"/>
    </source>
</evidence>
<evidence type="ECO:0000259" key="3">
    <source>
        <dbReference type="Pfam" id="PF13407"/>
    </source>
</evidence>
<dbReference type="GO" id="GO:0030246">
    <property type="term" value="F:carbohydrate binding"/>
    <property type="evidence" value="ECO:0007669"/>
    <property type="project" value="TreeGrafter"/>
</dbReference>
<dbReference type="AlphaFoldDB" id="A0A161LTC4"/>
<proteinExistence type="inferred from homology"/>
<dbReference type="InterPro" id="IPR025997">
    <property type="entry name" value="SBP_2_dom"/>
</dbReference>
<dbReference type="Proteomes" id="UP000076586">
    <property type="component" value="Unassembled WGS sequence"/>
</dbReference>
<dbReference type="PROSITE" id="PS51257">
    <property type="entry name" value="PROKAR_LIPOPROTEIN"/>
    <property type="match status" value="1"/>
</dbReference>
<dbReference type="Pfam" id="PF13407">
    <property type="entry name" value="Peripla_BP_4"/>
    <property type="match status" value="1"/>
</dbReference>
<dbReference type="InterPro" id="IPR028082">
    <property type="entry name" value="Peripla_BP_I"/>
</dbReference>
<organism evidence="4 5">
    <name type="scientific">Paludibacter jiangxiensis</name>
    <dbReference type="NCBI Taxonomy" id="681398"/>
    <lineage>
        <taxon>Bacteria</taxon>
        <taxon>Pseudomonadati</taxon>
        <taxon>Bacteroidota</taxon>
        <taxon>Bacteroidia</taxon>
        <taxon>Bacteroidales</taxon>
        <taxon>Paludibacteraceae</taxon>
        <taxon>Paludibacter</taxon>
    </lineage>
</organism>
<dbReference type="InterPro" id="IPR050555">
    <property type="entry name" value="Bact_Solute-Bind_Prot2"/>
</dbReference>
<dbReference type="PANTHER" id="PTHR30036:SF7">
    <property type="entry name" value="ABC TRANSPORTER PERIPLASMIC-BINDING PROTEIN YPHF"/>
    <property type="match status" value="1"/>
</dbReference>
<accession>A0A161LTC4</accession>
<evidence type="ECO:0000256" key="2">
    <source>
        <dbReference type="ARBA" id="ARBA00007639"/>
    </source>
</evidence>
<reference evidence="5" key="2">
    <citation type="journal article" date="2017" name="Genome Announc.">
        <title>Draft genome sequence of Paludibacter jiangxiensis NM7(T), a propionate-producing fermentative bacterium.</title>
        <authorList>
            <person name="Qiu Y.-L."/>
            <person name="Tourlousse D.M."/>
            <person name="Matsuura N."/>
            <person name="Ohashi A."/>
            <person name="Sekiguchi Y."/>
        </authorList>
    </citation>
    <scope>NUCLEOTIDE SEQUENCE [LARGE SCALE GENOMIC DNA]</scope>
    <source>
        <strain evidence="5">NM7</strain>
    </source>
</reference>
<dbReference type="GO" id="GO:0030288">
    <property type="term" value="C:outer membrane-bounded periplasmic space"/>
    <property type="evidence" value="ECO:0007669"/>
    <property type="project" value="TreeGrafter"/>
</dbReference>
<dbReference type="EMBL" id="BDCR01000004">
    <property type="protein sequence ID" value="GAT64190.1"/>
    <property type="molecule type" value="Genomic_DNA"/>
</dbReference>
<protein>
    <submittedName>
        <fullName evidence="4">Ribose transport system substrate-binding protein</fullName>
    </submittedName>
</protein>